<proteinExistence type="predicted"/>
<gene>
    <name evidence="2" type="ORF">QNI22_37290</name>
</gene>
<dbReference type="Proteomes" id="UP001232063">
    <property type="component" value="Unassembled WGS sequence"/>
</dbReference>
<protein>
    <recommendedName>
        <fullName evidence="4">Lipoprotein</fullName>
    </recommendedName>
</protein>
<name>A0AAE3RD31_9BACT</name>
<sequence>MKIPILLFALLFLSLVYSCASHKSDMSSHTSQSNVALNQNSDSLIVAKYRLELIREYMEDDSLVTESEMDSILQEMRIILSSGEVFYAPDSTFKIYVIEGESCGGYCNPLWSSYIHYNLKSKQVIKEADFTSITSIHKLPDEKYLIMEHSYGRPASVMSVVCNQARVISFQNDSILTHSIGNNSEGKFEFCQQNTVELEEGPYIRYDPKSKRLTYLYGNNYGYSHDLDIDTIRQGQFQYVKGKFILEKETITVNDRSQTEDK</sequence>
<comment type="caution">
    <text evidence="2">The sequence shown here is derived from an EMBL/GenBank/DDBJ whole genome shotgun (WGS) entry which is preliminary data.</text>
</comment>
<organism evidence="2 3">
    <name type="scientific">Xanthocytophaga agilis</name>
    <dbReference type="NCBI Taxonomy" id="3048010"/>
    <lineage>
        <taxon>Bacteria</taxon>
        <taxon>Pseudomonadati</taxon>
        <taxon>Bacteroidota</taxon>
        <taxon>Cytophagia</taxon>
        <taxon>Cytophagales</taxon>
        <taxon>Rhodocytophagaceae</taxon>
        <taxon>Xanthocytophaga</taxon>
    </lineage>
</organism>
<evidence type="ECO:0000313" key="3">
    <source>
        <dbReference type="Proteomes" id="UP001232063"/>
    </source>
</evidence>
<dbReference type="EMBL" id="JASJOU010000022">
    <property type="protein sequence ID" value="MDJ1506367.1"/>
    <property type="molecule type" value="Genomic_DNA"/>
</dbReference>
<accession>A0AAE3RD31</accession>
<dbReference type="AlphaFoldDB" id="A0AAE3RD31"/>
<evidence type="ECO:0000313" key="2">
    <source>
        <dbReference type="EMBL" id="MDJ1506367.1"/>
    </source>
</evidence>
<keyword evidence="3" id="KW-1185">Reference proteome</keyword>
<dbReference type="RefSeq" id="WP_314519268.1">
    <property type="nucleotide sequence ID" value="NZ_JASJOU010000022.1"/>
</dbReference>
<evidence type="ECO:0000256" key="1">
    <source>
        <dbReference type="SAM" id="SignalP"/>
    </source>
</evidence>
<dbReference type="PROSITE" id="PS51257">
    <property type="entry name" value="PROKAR_LIPOPROTEIN"/>
    <property type="match status" value="1"/>
</dbReference>
<keyword evidence="1" id="KW-0732">Signal</keyword>
<feature type="signal peptide" evidence="1">
    <location>
        <begin position="1"/>
        <end position="20"/>
    </location>
</feature>
<feature type="chain" id="PRO_5042252816" description="Lipoprotein" evidence="1">
    <location>
        <begin position="21"/>
        <end position="262"/>
    </location>
</feature>
<evidence type="ECO:0008006" key="4">
    <source>
        <dbReference type="Google" id="ProtNLM"/>
    </source>
</evidence>
<reference evidence="2" key="1">
    <citation type="submission" date="2023-05" db="EMBL/GenBank/DDBJ databases">
        <authorList>
            <person name="Zhang X."/>
        </authorList>
    </citation>
    <scope>NUCLEOTIDE SEQUENCE</scope>
    <source>
        <strain evidence="2">BD1B2-1</strain>
    </source>
</reference>